<evidence type="ECO:0000256" key="1">
    <source>
        <dbReference type="SAM" id="MobiDB-lite"/>
    </source>
</evidence>
<organism evidence="2">
    <name type="scientific">Rhizophora mucronata</name>
    <name type="common">Asiatic mangrove</name>
    <dbReference type="NCBI Taxonomy" id="61149"/>
    <lineage>
        <taxon>Eukaryota</taxon>
        <taxon>Viridiplantae</taxon>
        <taxon>Streptophyta</taxon>
        <taxon>Embryophyta</taxon>
        <taxon>Tracheophyta</taxon>
        <taxon>Spermatophyta</taxon>
        <taxon>Magnoliopsida</taxon>
        <taxon>eudicotyledons</taxon>
        <taxon>Gunneridae</taxon>
        <taxon>Pentapetalae</taxon>
        <taxon>rosids</taxon>
        <taxon>fabids</taxon>
        <taxon>Malpighiales</taxon>
        <taxon>Rhizophoraceae</taxon>
        <taxon>Rhizophora</taxon>
    </lineage>
</organism>
<dbReference type="EMBL" id="GGEC01075708">
    <property type="protein sequence ID" value="MBX56192.1"/>
    <property type="molecule type" value="Transcribed_RNA"/>
</dbReference>
<accession>A0A2P2PN86</accession>
<proteinExistence type="predicted"/>
<evidence type="ECO:0000313" key="2">
    <source>
        <dbReference type="EMBL" id="MBX56192.1"/>
    </source>
</evidence>
<reference evidence="2" key="1">
    <citation type="submission" date="2018-02" db="EMBL/GenBank/DDBJ databases">
        <title>Rhizophora mucronata_Transcriptome.</title>
        <authorList>
            <person name="Meera S.P."/>
            <person name="Sreeshan A."/>
            <person name="Augustine A."/>
        </authorList>
    </citation>
    <scope>NUCLEOTIDE SEQUENCE</scope>
    <source>
        <tissue evidence="2">Leaf</tissue>
    </source>
</reference>
<dbReference type="AlphaFoldDB" id="A0A2P2PN86"/>
<protein>
    <submittedName>
        <fullName evidence="2">Uncharacterized protein</fullName>
    </submittedName>
</protein>
<sequence>MGPIGNNQKRKTQRCGQGSKNHRKNTQRGYFGRLIEERLRRGAFLAAKELVCCVSRF</sequence>
<name>A0A2P2PN86_RHIMU</name>
<feature type="region of interest" description="Disordered" evidence="1">
    <location>
        <begin position="1"/>
        <end position="30"/>
    </location>
</feature>